<keyword evidence="11 23" id="KW-1133">Transmembrane helix</keyword>
<dbReference type="Pfam" id="PF01222">
    <property type="entry name" value="ERG4_ERG24"/>
    <property type="match status" value="1"/>
</dbReference>
<gene>
    <name evidence="24" type="ORF">Cfor_09870</name>
</gene>
<keyword evidence="7" id="KW-0152">Cholesterol biosynthesis</keyword>
<evidence type="ECO:0000256" key="15">
    <source>
        <dbReference type="ARBA" id="ARBA00023136"/>
    </source>
</evidence>
<keyword evidence="12" id="KW-0560">Oxidoreductase</keyword>
<dbReference type="InterPro" id="IPR001171">
    <property type="entry name" value="ERG24_DHCR-like"/>
</dbReference>
<dbReference type="UniPathway" id="UPA00063"/>
<feature type="transmembrane region" description="Helical" evidence="23">
    <location>
        <begin position="328"/>
        <end position="348"/>
    </location>
</feature>
<comment type="caution">
    <text evidence="24">The sequence shown here is derived from an EMBL/GenBank/DDBJ whole genome shotgun (WGS) entry which is preliminary data.</text>
</comment>
<keyword evidence="9" id="KW-0521">NADP</keyword>
<dbReference type="OrthoDB" id="5326588at2759"/>
<evidence type="ECO:0000256" key="14">
    <source>
        <dbReference type="ARBA" id="ARBA00023098"/>
    </source>
</evidence>
<keyword evidence="16" id="KW-1207">Sterol metabolism</keyword>
<comment type="similarity">
    <text evidence="3">Belongs to the ERG4/ERG24 family.</text>
</comment>
<evidence type="ECO:0000256" key="20">
    <source>
        <dbReference type="ARBA" id="ARBA00042688"/>
    </source>
</evidence>
<dbReference type="PANTHER" id="PTHR21257:SF38">
    <property type="entry name" value="7-DEHYDROCHOLESTEROL REDUCTASE"/>
    <property type="match status" value="1"/>
</dbReference>
<dbReference type="AlphaFoldDB" id="A0A6L2PT16"/>
<keyword evidence="13" id="KW-0756">Sterol biosynthesis</keyword>
<evidence type="ECO:0000256" key="19">
    <source>
        <dbReference type="ARBA" id="ARBA00039984"/>
    </source>
</evidence>
<dbReference type="PANTHER" id="PTHR21257">
    <property type="entry name" value="DELTA(14)-STEROL REDUCTASE"/>
    <property type="match status" value="1"/>
</dbReference>
<evidence type="ECO:0000256" key="1">
    <source>
        <dbReference type="ARBA" id="ARBA00004477"/>
    </source>
</evidence>
<organism evidence="24 25">
    <name type="scientific">Coptotermes formosanus</name>
    <name type="common">Formosan subterranean termite</name>
    <dbReference type="NCBI Taxonomy" id="36987"/>
    <lineage>
        <taxon>Eukaryota</taxon>
        <taxon>Metazoa</taxon>
        <taxon>Ecdysozoa</taxon>
        <taxon>Arthropoda</taxon>
        <taxon>Hexapoda</taxon>
        <taxon>Insecta</taxon>
        <taxon>Pterygota</taxon>
        <taxon>Neoptera</taxon>
        <taxon>Polyneoptera</taxon>
        <taxon>Dictyoptera</taxon>
        <taxon>Blattodea</taxon>
        <taxon>Blattoidea</taxon>
        <taxon>Termitoidae</taxon>
        <taxon>Rhinotermitidae</taxon>
        <taxon>Coptotermes</taxon>
    </lineage>
</organism>
<evidence type="ECO:0000256" key="18">
    <source>
        <dbReference type="ARBA" id="ARBA00038851"/>
    </source>
</evidence>
<evidence type="ECO:0000256" key="6">
    <source>
        <dbReference type="ARBA" id="ARBA00022692"/>
    </source>
</evidence>
<reference evidence="25" key="1">
    <citation type="submission" date="2020-01" db="EMBL/GenBank/DDBJ databases">
        <title>Draft genome sequence of the Termite Coptotermes fromosanus.</title>
        <authorList>
            <person name="Itakura S."/>
            <person name="Yosikawa Y."/>
            <person name="Umezawa K."/>
        </authorList>
    </citation>
    <scope>NUCLEOTIDE SEQUENCE [LARGE SCALE GENOMIC DNA]</scope>
</reference>
<keyword evidence="8" id="KW-0256">Endoplasmic reticulum</keyword>
<dbReference type="InParanoid" id="A0A6L2PT16"/>
<evidence type="ECO:0000256" key="10">
    <source>
        <dbReference type="ARBA" id="ARBA00022955"/>
    </source>
</evidence>
<evidence type="ECO:0000256" key="16">
    <source>
        <dbReference type="ARBA" id="ARBA00023166"/>
    </source>
</evidence>
<accession>A0A6L2PT16</accession>
<feature type="transmembrane region" description="Helical" evidence="23">
    <location>
        <begin position="264"/>
        <end position="283"/>
    </location>
</feature>
<keyword evidence="14" id="KW-0443">Lipid metabolism</keyword>
<evidence type="ECO:0000256" key="2">
    <source>
        <dbReference type="ARBA" id="ARBA00004770"/>
    </source>
</evidence>
<name>A0A6L2PT16_COPFO</name>
<feature type="transmembrane region" description="Helical" evidence="23">
    <location>
        <begin position="412"/>
        <end position="438"/>
    </location>
</feature>
<evidence type="ECO:0000256" key="21">
    <source>
        <dbReference type="ARBA" id="ARBA00047795"/>
    </source>
</evidence>
<dbReference type="InterPro" id="IPR018083">
    <property type="entry name" value="Sterol_reductase_CS"/>
</dbReference>
<feature type="transmembrane region" description="Helical" evidence="23">
    <location>
        <begin position="179"/>
        <end position="199"/>
    </location>
</feature>
<keyword evidence="25" id="KW-1185">Reference proteome</keyword>
<proteinExistence type="inferred from homology"/>
<evidence type="ECO:0000256" key="8">
    <source>
        <dbReference type="ARBA" id="ARBA00022824"/>
    </source>
</evidence>
<keyword evidence="4" id="KW-0444">Lipid biosynthesis</keyword>
<feature type="transmembrane region" description="Helical" evidence="23">
    <location>
        <begin position="240"/>
        <end position="257"/>
    </location>
</feature>
<evidence type="ECO:0000256" key="11">
    <source>
        <dbReference type="ARBA" id="ARBA00022989"/>
    </source>
</evidence>
<evidence type="ECO:0000256" key="12">
    <source>
        <dbReference type="ARBA" id="ARBA00023002"/>
    </source>
</evidence>
<evidence type="ECO:0000256" key="4">
    <source>
        <dbReference type="ARBA" id="ARBA00022516"/>
    </source>
</evidence>
<feature type="transmembrane region" description="Helical" evidence="23">
    <location>
        <begin position="106"/>
        <end position="128"/>
    </location>
</feature>
<evidence type="ECO:0000256" key="17">
    <source>
        <dbReference type="ARBA" id="ARBA00023221"/>
    </source>
</evidence>
<comment type="catalytic activity">
    <reaction evidence="21">
        <text>cholesterol + NADP(+) = 7-dehydrocholesterol + NADPH + H(+)</text>
        <dbReference type="Rhea" id="RHEA:23984"/>
        <dbReference type="ChEBI" id="CHEBI:15378"/>
        <dbReference type="ChEBI" id="CHEBI:16113"/>
        <dbReference type="ChEBI" id="CHEBI:17759"/>
        <dbReference type="ChEBI" id="CHEBI:57783"/>
        <dbReference type="ChEBI" id="CHEBI:58349"/>
        <dbReference type="EC" id="1.3.1.21"/>
    </reaction>
    <physiologicalReaction direction="right-to-left" evidence="21">
        <dbReference type="Rhea" id="RHEA:23986"/>
    </physiologicalReaction>
</comment>
<evidence type="ECO:0000313" key="24">
    <source>
        <dbReference type="EMBL" id="GFG32977.1"/>
    </source>
</evidence>
<dbReference type="GO" id="GO:0005789">
    <property type="term" value="C:endoplasmic reticulum membrane"/>
    <property type="evidence" value="ECO:0007669"/>
    <property type="project" value="UniProtKB-SubCell"/>
</dbReference>
<evidence type="ECO:0000256" key="13">
    <source>
        <dbReference type="ARBA" id="ARBA00023011"/>
    </source>
</evidence>
<feature type="transmembrane region" description="Helical" evidence="23">
    <location>
        <begin position="66"/>
        <end position="85"/>
    </location>
</feature>
<dbReference type="Proteomes" id="UP000502823">
    <property type="component" value="Unassembled WGS sequence"/>
</dbReference>
<evidence type="ECO:0000256" key="23">
    <source>
        <dbReference type="SAM" id="Phobius"/>
    </source>
</evidence>
<feature type="transmembrane region" description="Helical" evidence="23">
    <location>
        <begin position="298"/>
        <end position="316"/>
    </location>
</feature>
<dbReference type="GO" id="GO:0016132">
    <property type="term" value="P:brassinosteroid biosynthetic process"/>
    <property type="evidence" value="ECO:0007669"/>
    <property type="project" value="TreeGrafter"/>
</dbReference>
<keyword evidence="5" id="KW-0153">Cholesterol metabolism</keyword>
<keyword evidence="6 23" id="KW-0812">Transmembrane</keyword>
<keyword evidence="15 23" id="KW-0472">Membrane</keyword>
<keyword evidence="17" id="KW-0753">Steroid metabolism</keyword>
<evidence type="ECO:0000256" key="5">
    <source>
        <dbReference type="ARBA" id="ARBA00022548"/>
    </source>
</evidence>
<sequence length="523" mass="59773">MGLFMHCLDAEPLTLPTYSFSQPSFLRVDRRVVNVPVHCLELELFCCRCTKIMKPPEWYDVVRYHIVPPVFLVVFTVAVQYLAHVGQEETTLTWRLAASTALGNSFSWGCVGLFSLWAVFWLQVPSGLVHGPSTLFGYRPPYQDNGVLYYWASLVGFVTMQAIYPDLSSDIFSNMPELLGTLNVVALTLCALLLLKGYFRPQHPEDKHPSRPLLYEFYTGLELHPRILGVDVKQLTNCRIGMMAWQVLILAFYLAGVKRHGFSAATLVNLLLQSVFVAKFFWWETGYFSTLDIILDRAGYYICWGCLVWVPCLYTFSSYYLVAHPPIVSTTTALLIALLGLLTILLNYRVDYEKQMFRRAPGGKCDLWGKPARFIMAQYKDSSGNVQTSKLLLSGFWGYARHLNYTFELLASLAWCLPGLGLGVWPFLYFIFLTCLLVHRTFRDEEKCALKYGHHWERYCREVPLRNEYGAFQIGYRGDAATFGKILSLTQALEVYREDRNKNGTVEDTQLQAPLKPNLNKAE</sequence>
<evidence type="ECO:0000256" key="9">
    <source>
        <dbReference type="ARBA" id="ARBA00022857"/>
    </source>
</evidence>
<evidence type="ECO:0000256" key="7">
    <source>
        <dbReference type="ARBA" id="ARBA00022778"/>
    </source>
</evidence>
<dbReference type="PROSITE" id="PS01018">
    <property type="entry name" value="STEROL_REDUCT_2"/>
    <property type="match status" value="1"/>
</dbReference>
<protein>
    <recommendedName>
        <fullName evidence="19">7-dehydrocholesterol reductase</fullName>
        <ecNumber evidence="18">1.3.1.21</ecNumber>
    </recommendedName>
    <alternativeName>
        <fullName evidence="20">Sterol Delta(7)-reductase</fullName>
    </alternativeName>
</protein>
<dbReference type="GO" id="GO:0006695">
    <property type="term" value="P:cholesterol biosynthetic process"/>
    <property type="evidence" value="ECO:0007669"/>
    <property type="project" value="UniProtKB-UniPathway"/>
</dbReference>
<evidence type="ECO:0000256" key="22">
    <source>
        <dbReference type="ARBA" id="ARBA00047826"/>
    </source>
</evidence>
<feature type="transmembrane region" description="Helical" evidence="23">
    <location>
        <begin position="148"/>
        <end position="167"/>
    </location>
</feature>
<comment type="subcellular location">
    <subcellularLocation>
        <location evidence="1">Endoplasmic reticulum membrane</location>
        <topology evidence="1">Multi-pass membrane protein</topology>
    </subcellularLocation>
</comment>
<comment type="pathway">
    <text evidence="2">Steroid biosynthesis; cholesterol biosynthesis.</text>
</comment>
<dbReference type="GO" id="GO:0047598">
    <property type="term" value="F:7-dehydrocholesterol reductase activity"/>
    <property type="evidence" value="ECO:0007669"/>
    <property type="project" value="UniProtKB-EC"/>
</dbReference>
<dbReference type="Gene3D" id="1.20.120.1630">
    <property type="match status" value="1"/>
</dbReference>
<comment type="catalytic activity">
    <reaction evidence="22">
        <text>7-dehydrodesmosterol + NADPH + H(+) = desmosterol + NADP(+)</text>
        <dbReference type="Rhea" id="RHEA:46740"/>
        <dbReference type="ChEBI" id="CHEBI:15378"/>
        <dbReference type="ChEBI" id="CHEBI:17737"/>
        <dbReference type="ChEBI" id="CHEBI:27910"/>
        <dbReference type="ChEBI" id="CHEBI:57783"/>
        <dbReference type="ChEBI" id="CHEBI:58349"/>
    </reaction>
    <physiologicalReaction direction="left-to-right" evidence="22">
        <dbReference type="Rhea" id="RHEA:46741"/>
    </physiologicalReaction>
</comment>
<dbReference type="EC" id="1.3.1.21" evidence="18"/>
<evidence type="ECO:0000256" key="3">
    <source>
        <dbReference type="ARBA" id="ARBA00005402"/>
    </source>
</evidence>
<evidence type="ECO:0000313" key="25">
    <source>
        <dbReference type="Proteomes" id="UP000502823"/>
    </source>
</evidence>
<dbReference type="EMBL" id="BLKM01004979">
    <property type="protein sequence ID" value="GFG32977.1"/>
    <property type="molecule type" value="Genomic_DNA"/>
</dbReference>
<keyword evidence="10" id="KW-0752">Steroid biosynthesis</keyword>